<keyword evidence="5 9" id="KW-0249">Electron transport</keyword>
<dbReference type="PANTHER" id="PTHR32154:SF0">
    <property type="entry name" value="PYRUVATE-FLAVODOXIN OXIDOREDUCTASE-RELATED"/>
    <property type="match status" value="1"/>
</dbReference>
<dbReference type="GO" id="GO:0006979">
    <property type="term" value="P:response to oxidative stress"/>
    <property type="evidence" value="ECO:0007669"/>
    <property type="project" value="TreeGrafter"/>
</dbReference>
<dbReference type="OrthoDB" id="9794954at2"/>
<dbReference type="SUPFAM" id="SSF54862">
    <property type="entry name" value="4Fe-4S ferredoxins"/>
    <property type="match status" value="1"/>
</dbReference>
<dbReference type="PANTHER" id="PTHR32154">
    <property type="entry name" value="PYRUVATE-FLAVODOXIN OXIDOREDUCTASE-RELATED"/>
    <property type="match status" value="1"/>
</dbReference>
<evidence type="ECO:0000256" key="3">
    <source>
        <dbReference type="ARBA" id="ARBA00022485"/>
    </source>
</evidence>
<dbReference type="Pfam" id="PF01855">
    <property type="entry name" value="POR_N"/>
    <property type="match status" value="1"/>
</dbReference>
<dbReference type="CDD" id="cd03377">
    <property type="entry name" value="TPP_PFOR_PNO"/>
    <property type="match status" value="1"/>
</dbReference>
<feature type="binding site" evidence="10">
    <location>
        <position position="64"/>
    </location>
    <ligand>
        <name>thiamine diphosphate</name>
        <dbReference type="ChEBI" id="CHEBI:58937"/>
    </ligand>
</feature>
<dbReference type="PROSITE" id="PS51379">
    <property type="entry name" value="4FE4S_FER_2"/>
    <property type="match status" value="2"/>
</dbReference>
<dbReference type="Pfam" id="PF01558">
    <property type="entry name" value="POR"/>
    <property type="match status" value="1"/>
</dbReference>
<dbReference type="InterPro" id="IPR037112">
    <property type="entry name" value="Pyrv-flavodox_OxR_EKR_sf"/>
</dbReference>
<evidence type="ECO:0000256" key="11">
    <source>
        <dbReference type="PIRSR" id="PIRSR000159-2"/>
    </source>
</evidence>
<feature type="binding site" evidence="10">
    <location>
        <position position="31"/>
    </location>
    <ligand>
        <name>pyruvate</name>
        <dbReference type="ChEBI" id="CHEBI:15361"/>
    </ligand>
</feature>
<dbReference type="InterPro" id="IPR019456">
    <property type="entry name" value="Pyrv-flavodox_OxRtase_EKR"/>
</dbReference>
<dbReference type="InterPro" id="IPR002880">
    <property type="entry name" value="Pyrv_Fd/Flavodoxin_OxRdtase_N"/>
</dbReference>
<reference evidence="14 15" key="1">
    <citation type="submission" date="2018-08" db="EMBL/GenBank/DDBJ databases">
        <title>Genomic Encyclopedia of Type Strains, Phase IV (KMG-IV): sequencing the most valuable type-strain genomes for metagenomic binning, comparative biology and taxonomic classification.</title>
        <authorList>
            <person name="Goeker M."/>
        </authorList>
    </citation>
    <scope>NUCLEOTIDE SEQUENCE [LARGE SCALE GENOMIC DNA]</scope>
    <source>
        <strain evidence="14 15">DSM 23923</strain>
    </source>
</reference>
<dbReference type="GO" id="GO:0022900">
    <property type="term" value="P:electron transport chain"/>
    <property type="evidence" value="ECO:0007669"/>
    <property type="project" value="InterPro"/>
</dbReference>
<feature type="binding site" evidence="12">
    <location>
        <position position="1087"/>
    </location>
    <ligand>
        <name>[4Fe-4S] cluster</name>
        <dbReference type="ChEBI" id="CHEBI:49883"/>
        <label>3</label>
    </ligand>
</feature>
<evidence type="ECO:0000313" key="15">
    <source>
        <dbReference type="Proteomes" id="UP000256388"/>
    </source>
</evidence>
<organism evidence="14 15">
    <name type="scientific">Pelolinea submarina</name>
    <dbReference type="NCBI Taxonomy" id="913107"/>
    <lineage>
        <taxon>Bacteria</taxon>
        <taxon>Bacillati</taxon>
        <taxon>Chloroflexota</taxon>
        <taxon>Anaerolineae</taxon>
        <taxon>Anaerolineales</taxon>
        <taxon>Anaerolineaceae</taxon>
        <taxon>Pelolinea</taxon>
    </lineage>
</organism>
<dbReference type="InterPro" id="IPR009014">
    <property type="entry name" value="Transketo_C/PFOR_II"/>
</dbReference>
<dbReference type="CDD" id="cd07034">
    <property type="entry name" value="TPP_PYR_PFOR_IOR-alpha_like"/>
    <property type="match status" value="1"/>
</dbReference>
<keyword evidence="3 12" id="KW-0004">4Fe-4S</keyword>
<evidence type="ECO:0000313" key="14">
    <source>
        <dbReference type="EMBL" id="REG06205.1"/>
    </source>
</evidence>
<dbReference type="Gene3D" id="3.30.70.20">
    <property type="match status" value="1"/>
</dbReference>
<dbReference type="Pfam" id="PF10371">
    <property type="entry name" value="EKR"/>
    <property type="match status" value="1"/>
</dbReference>
<keyword evidence="2 9" id="KW-0813">Transport</keyword>
<feature type="binding site" evidence="12">
    <location>
        <position position="708"/>
    </location>
    <ligand>
        <name>[4Fe-4S] cluster</name>
        <dbReference type="ChEBI" id="CHEBI:49883"/>
        <label>2</label>
    </ligand>
</feature>
<feature type="site" description="Important for catalytic activity" evidence="11">
    <location>
        <position position="1012"/>
    </location>
</feature>
<keyword evidence="4 12" id="KW-0479">Metal-binding</keyword>
<evidence type="ECO:0000256" key="2">
    <source>
        <dbReference type="ARBA" id="ARBA00022448"/>
    </source>
</evidence>
<dbReference type="AlphaFoldDB" id="A0A347ZQ84"/>
<feature type="binding site" evidence="12">
    <location>
        <position position="831"/>
    </location>
    <ligand>
        <name>[4Fe-4S] cluster</name>
        <dbReference type="ChEBI" id="CHEBI:49883"/>
        <label>3</label>
    </ligand>
</feature>
<dbReference type="Pfam" id="PF17147">
    <property type="entry name" value="PFOR_II"/>
    <property type="match status" value="1"/>
</dbReference>
<feature type="site" description="Important for catalytic activity" evidence="11">
    <location>
        <position position="31"/>
    </location>
</feature>
<gene>
    <name evidence="14" type="ORF">DFR64_2637</name>
</gene>
<comment type="similarity">
    <text evidence="1 9">Belongs to the pyruvate:ferredoxin/flavodoxin oxidoreductase family.</text>
</comment>
<feature type="site" description="Important for catalytic activity" evidence="11">
    <location>
        <position position="64"/>
    </location>
</feature>
<feature type="binding site" evidence="12">
    <location>
        <position position="764"/>
    </location>
    <ligand>
        <name>[4Fe-4S] cluster</name>
        <dbReference type="ChEBI" id="CHEBI:49883"/>
        <label>1</label>
    </ligand>
</feature>
<dbReference type="Gene3D" id="4.10.780.10">
    <property type="entry name" value="Pyruvate-flavodoxin oxidoreductase, EKR domain"/>
    <property type="match status" value="1"/>
</dbReference>
<feature type="binding site" evidence="10">
    <location>
        <position position="833"/>
    </location>
    <ligand>
        <name>thiamine diphosphate</name>
        <dbReference type="ChEBI" id="CHEBI:58937"/>
    </ligand>
</feature>
<dbReference type="Gene3D" id="3.40.50.920">
    <property type="match status" value="1"/>
</dbReference>
<evidence type="ECO:0000256" key="4">
    <source>
        <dbReference type="ARBA" id="ARBA00022723"/>
    </source>
</evidence>
<evidence type="ECO:0000256" key="6">
    <source>
        <dbReference type="ARBA" id="ARBA00023002"/>
    </source>
</evidence>
<feature type="binding site" evidence="12">
    <location>
        <position position="757"/>
    </location>
    <ligand>
        <name>[4Fe-4S] cluster</name>
        <dbReference type="ChEBI" id="CHEBI:49883"/>
        <label>2</label>
    </ligand>
</feature>
<evidence type="ECO:0000256" key="1">
    <source>
        <dbReference type="ARBA" id="ARBA00009032"/>
    </source>
</evidence>
<feature type="binding site" evidence="12">
    <location>
        <position position="754"/>
    </location>
    <ligand>
        <name>[4Fe-4S] cluster</name>
        <dbReference type="ChEBI" id="CHEBI:49883"/>
        <label>2</label>
    </ligand>
</feature>
<comment type="caution">
    <text evidence="14">The sequence shown here is derived from an EMBL/GenBank/DDBJ whole genome shotgun (WGS) entry which is preliminary data.</text>
</comment>
<evidence type="ECO:0000256" key="12">
    <source>
        <dbReference type="PIRSR" id="PIRSR000159-50"/>
    </source>
</evidence>
<feature type="binding site" evidence="12">
    <location>
        <position position="704"/>
    </location>
    <ligand>
        <name>[4Fe-4S] cluster</name>
        <dbReference type="ChEBI" id="CHEBI:49883"/>
        <label>1</label>
    </ligand>
</feature>
<evidence type="ECO:0000256" key="9">
    <source>
        <dbReference type="PIRNR" id="PIRNR000159"/>
    </source>
</evidence>
<feature type="site" description="Important for catalytic activity" evidence="11">
    <location>
        <position position="114"/>
    </location>
</feature>
<dbReference type="SUPFAM" id="SSF52922">
    <property type="entry name" value="TK C-terminal domain-like"/>
    <property type="match status" value="1"/>
</dbReference>
<feature type="binding site" evidence="12">
    <location>
        <position position="760"/>
    </location>
    <ligand>
        <name>[4Fe-4S] cluster</name>
        <dbReference type="ChEBI" id="CHEBI:49883"/>
        <label>2</label>
    </ligand>
</feature>
<dbReference type="FunFam" id="3.40.920.10:FF:000001">
    <property type="entry name" value="Pyruvate:ferredoxin (Flavodoxin) oxidoreductase"/>
    <property type="match status" value="1"/>
</dbReference>
<dbReference type="InterPro" id="IPR019752">
    <property type="entry name" value="Pyrv/ketoisovalerate_OxRed_cat"/>
</dbReference>
<dbReference type="GO" id="GO:0051539">
    <property type="term" value="F:4 iron, 4 sulfur cluster binding"/>
    <property type="evidence" value="ECO:0007669"/>
    <property type="project" value="UniProtKB-KW"/>
</dbReference>
<dbReference type="FunFam" id="3.30.70.20:FF:000022">
    <property type="entry name" value="Pyruvate:ferredoxin (Flavodoxin) oxidoreductase"/>
    <property type="match status" value="1"/>
</dbReference>
<keyword evidence="14" id="KW-0670">Pyruvate</keyword>
<keyword evidence="8 12" id="KW-0411">Iron-sulfur</keyword>
<dbReference type="EMBL" id="QUMS01000004">
    <property type="protein sequence ID" value="REG06205.1"/>
    <property type="molecule type" value="Genomic_DNA"/>
</dbReference>
<feature type="binding site" evidence="12">
    <location>
        <position position="828"/>
    </location>
    <ligand>
        <name>[4Fe-4S] cluster</name>
        <dbReference type="ChEBI" id="CHEBI:49883"/>
        <label>3</label>
    </ligand>
</feature>
<dbReference type="Pfam" id="PF02775">
    <property type="entry name" value="TPP_enzyme_C"/>
    <property type="match status" value="1"/>
</dbReference>
<keyword evidence="7 12" id="KW-0408">Iron</keyword>
<dbReference type="InterPro" id="IPR050722">
    <property type="entry name" value="Pyruvate:ferred/Flavod_OxRd"/>
</dbReference>
<protein>
    <submittedName>
        <fullName evidence="14">Pyruvate-ferredoxin/flavodoxin oxidoreductase</fullName>
    </submittedName>
</protein>
<proteinExistence type="inferred from homology"/>
<dbReference type="InterPro" id="IPR011766">
    <property type="entry name" value="TPP_enzyme_TPP-bd"/>
</dbReference>
<feature type="binding site" evidence="12">
    <location>
        <position position="698"/>
    </location>
    <ligand>
        <name>[4Fe-4S] cluster</name>
        <dbReference type="ChEBI" id="CHEBI:49883"/>
        <label>1</label>
    </ligand>
</feature>
<dbReference type="FunFam" id="3.40.50.920:FF:000007">
    <property type="entry name" value="Pyruvate:ferredoxin (Flavodoxin) oxidoreductase"/>
    <property type="match status" value="1"/>
</dbReference>
<feature type="binding site" evidence="12">
    <location>
        <position position="701"/>
    </location>
    <ligand>
        <name>[4Fe-4S] cluster</name>
        <dbReference type="ChEBI" id="CHEBI:49883"/>
        <label>1</label>
    </ligand>
</feature>
<feature type="domain" description="4Fe-4S ferredoxin-type" evidence="13">
    <location>
        <begin position="745"/>
        <end position="775"/>
    </location>
</feature>
<feature type="binding site" evidence="10">
    <location>
        <begin position="1007"/>
        <end position="1012"/>
    </location>
    <ligand>
        <name>thiamine diphosphate</name>
        <dbReference type="ChEBI" id="CHEBI:58937"/>
    </ligand>
</feature>
<comment type="cofactor">
    <cofactor evidence="12">
        <name>[4Fe-4S] cluster</name>
        <dbReference type="ChEBI" id="CHEBI:49883"/>
    </cofactor>
    <text evidence="12">Binds 3 [4Fe-4S] clusters per subunit.</text>
</comment>
<dbReference type="Gene3D" id="3.40.50.970">
    <property type="match status" value="2"/>
</dbReference>
<dbReference type="InterPro" id="IPR011895">
    <property type="entry name" value="Pyrv_flavodox_OxRed"/>
</dbReference>
<evidence type="ECO:0000259" key="13">
    <source>
        <dbReference type="PROSITE" id="PS51379"/>
    </source>
</evidence>
<dbReference type="InterPro" id="IPR017900">
    <property type="entry name" value="4Fe4S_Fe_S_CS"/>
</dbReference>
<keyword evidence="6 9" id="KW-0560">Oxidoreductase</keyword>
<name>A0A347ZQ84_9CHLR</name>
<dbReference type="InterPro" id="IPR029061">
    <property type="entry name" value="THDP-binding"/>
</dbReference>
<evidence type="ECO:0000256" key="8">
    <source>
        <dbReference type="ARBA" id="ARBA00023014"/>
    </source>
</evidence>
<dbReference type="PROSITE" id="PS00198">
    <property type="entry name" value="4FE4S_FER_1"/>
    <property type="match status" value="2"/>
</dbReference>
<feature type="binding site" evidence="10">
    <location>
        <position position="856"/>
    </location>
    <ligand>
        <name>thiamine diphosphate</name>
        <dbReference type="ChEBI" id="CHEBI:58937"/>
    </ligand>
</feature>
<evidence type="ECO:0000256" key="5">
    <source>
        <dbReference type="ARBA" id="ARBA00022982"/>
    </source>
</evidence>
<dbReference type="SUPFAM" id="SSF53323">
    <property type="entry name" value="Pyruvate-ferredoxin oxidoreductase, PFOR, domain III"/>
    <property type="match status" value="1"/>
</dbReference>
<dbReference type="SMART" id="SM00890">
    <property type="entry name" value="EKR"/>
    <property type="match status" value="1"/>
</dbReference>
<evidence type="ECO:0000256" key="10">
    <source>
        <dbReference type="PIRSR" id="PIRSR000159-1"/>
    </source>
</evidence>
<dbReference type="FunFam" id="3.40.50.970:FF:000041">
    <property type="entry name" value="Pyruvate:ferredoxin (Flavodoxin) oxidoreductase"/>
    <property type="match status" value="1"/>
</dbReference>
<dbReference type="InterPro" id="IPR002869">
    <property type="entry name" value="Pyrv_flavodox_OxRed_cen"/>
</dbReference>
<sequence length="1190" mass="130683">MKRQQVMMDGNEAVAYTAYRLNEVIAIYPITPSSPMGEHADAWSAKGISNIWGTVPMVMEMQAEGGAAGAVHGALTTGSLTTTFTASQGLLLMIPNMYKIAGELTAAVFHVSARSLAAQALSIFGDHADIAAARATGFAMLASRSPQEAHDMALISTAASLESRVPFVHFFDGFRTSHEVGGIELIDEDVMREMIDDEWVMAHRERGLTPDAPSIRGTAQNPDVYFQARETVNPFYEKCAAITQKAMDKFGKLTGRQYNLFDYAGAPDAERVIIVMASGAETAEETANYLVKKGEKVGVLSVRLYRPFAPEYMFKALPKTVKSIAVLDRTKEPGSDGEPLYKDVASAILDATNKGTSPFSSQPVVVGGRFGLSSKEFTPAMVKGIFDELKKDQPKNSFTIGIDDDLSHTSLPYDADFSIETDDTIRCVFFGLGSDGTVGANKNSTKIIGEETDNYAQGYFVYDSKKSGAMTESHLRFGPNPIHKPFLIGKNDTNFVACHQFPFLEQYDMLKYVKPGGVFLLNSIYGKDEVWNHLPVEVQSAIIDKKLKFYIIDAYEVAGKTGMGTRINTIMQTCFFAISNVLPKDEAIAEIKKYIKKTYSKRGEAVINQNYAAVDSSLENLFEVKVPESVTSKATRRPAVPAGAPEFVKEVLGAMISKDGDDLPVSKLPIDGTYPSGTTQWEKRNIAMEIPVWNPDVCIQCGKCAFVCPHAVIRTKVYDAALLKDAPETFKSVDAKFKEFPGTKFTVQVSPEDCTGCGLCVENCPAKDKADPSRKAINMAPQPPLRESESKNWEFFFNLPDPDRTAFESNTVKNSQLLRPLFEFSGACAGCGETPYVKLLTQLFGDRTVIANATGCSSIYGGNLPTTPYTFNGDGRGPAWSNSLFEDNAEFGLGMRLTMDKQHEFAQELLKKVAGDVGETLVDEILKADQTTEAGIKAQRERIDVLKKKLSGKKDLTSRQMLSLADKLVRKSVWIVGGDGWAYDIGYGGLDHVLATGRNVNILVLDTGVYSNTGGQSSKATPRGAVAKFAADGKGLPRKDLGMIAMTYGYIYTAQVAMGASDMQTLRAFREADAYDGPSLIIAYSHCINHGIIMKLGLNQQNLAVKSGVWPLYRYNPDLMKEGKNPLQLDYKEPSIPVKDFAYNETRYRMLTQTNEERAEMLLKLAQQDAQDRWLKYSQMAAQEYEKPAE</sequence>
<feature type="binding site" evidence="10">
    <location>
        <begin position="978"/>
        <end position="981"/>
    </location>
    <ligand>
        <name>thiamine diphosphate</name>
        <dbReference type="ChEBI" id="CHEBI:58937"/>
    </ligand>
</feature>
<dbReference type="FunFam" id="3.40.50.970:FF:000012">
    <property type="entry name" value="Pyruvate:ferredoxin (Flavodoxin) oxidoreductase"/>
    <property type="match status" value="1"/>
</dbReference>
<keyword evidence="15" id="KW-1185">Reference proteome</keyword>
<dbReference type="GO" id="GO:0030976">
    <property type="term" value="F:thiamine pyrophosphate binding"/>
    <property type="evidence" value="ECO:0007669"/>
    <property type="project" value="InterPro"/>
</dbReference>
<dbReference type="RefSeq" id="WP_116225904.1">
    <property type="nucleotide sequence ID" value="NZ_AP018437.1"/>
</dbReference>
<feature type="binding site" evidence="10">
    <location>
        <position position="114"/>
    </location>
    <ligand>
        <name>pyruvate</name>
        <dbReference type="ChEBI" id="CHEBI:15361"/>
    </ligand>
</feature>
<evidence type="ECO:0000256" key="7">
    <source>
        <dbReference type="ARBA" id="ARBA00023004"/>
    </source>
</evidence>
<dbReference type="SUPFAM" id="SSF52518">
    <property type="entry name" value="Thiamin diphosphate-binding fold (THDP-binding)"/>
    <property type="match status" value="2"/>
</dbReference>
<dbReference type="GO" id="GO:0005506">
    <property type="term" value="F:iron ion binding"/>
    <property type="evidence" value="ECO:0007669"/>
    <property type="project" value="InterPro"/>
</dbReference>
<feature type="binding site" evidence="12">
    <location>
        <position position="856"/>
    </location>
    <ligand>
        <name>[4Fe-4S] cluster</name>
        <dbReference type="ChEBI" id="CHEBI:49883"/>
        <label>3</label>
    </ligand>
</feature>
<dbReference type="Gene3D" id="3.40.920.10">
    <property type="entry name" value="Pyruvate-ferredoxin oxidoreductase, PFOR, domain III"/>
    <property type="match status" value="1"/>
</dbReference>
<dbReference type="Pfam" id="PF12838">
    <property type="entry name" value="Fer4_7"/>
    <property type="match status" value="1"/>
</dbReference>
<accession>A0A347ZQ84</accession>
<dbReference type="InterPro" id="IPR033412">
    <property type="entry name" value="PFOR_II"/>
</dbReference>
<dbReference type="Proteomes" id="UP000256388">
    <property type="component" value="Unassembled WGS sequence"/>
</dbReference>
<dbReference type="NCBIfam" id="TIGR02176">
    <property type="entry name" value="pyruv_ox_red"/>
    <property type="match status" value="1"/>
</dbReference>
<dbReference type="PIRSF" id="PIRSF000159">
    <property type="entry name" value="NifJ"/>
    <property type="match status" value="1"/>
</dbReference>
<dbReference type="GO" id="GO:0016903">
    <property type="term" value="F:oxidoreductase activity, acting on the aldehyde or oxo group of donors"/>
    <property type="evidence" value="ECO:0007669"/>
    <property type="project" value="InterPro"/>
</dbReference>
<feature type="domain" description="4Fe-4S ferredoxin-type" evidence="13">
    <location>
        <begin position="689"/>
        <end position="718"/>
    </location>
</feature>
<dbReference type="InterPro" id="IPR017896">
    <property type="entry name" value="4Fe4S_Fe-S-bd"/>
</dbReference>